<dbReference type="Proteomes" id="UP000177310">
    <property type="component" value="Unassembled WGS sequence"/>
</dbReference>
<feature type="transmembrane region" description="Helical" evidence="1">
    <location>
        <begin position="52"/>
        <end position="73"/>
    </location>
</feature>
<protein>
    <submittedName>
        <fullName evidence="2">Uncharacterized protein</fullName>
    </submittedName>
</protein>
<sequence>MLTLLLVESLAAPIGAAAAFDALRNSFEKTGTEAGYAVTSEGKPAREFVSAWAVYLNGFLVVMGLLFMVLVIYGGYLWMSAQGKEEQVTRGKDLIIQAVIGLAIVIGARIIVELAILTLGDTVQTS</sequence>
<keyword evidence="1" id="KW-1133">Transmembrane helix</keyword>
<keyword evidence="1" id="KW-0812">Transmembrane</keyword>
<name>A0A1G1YHL8_9BACT</name>
<keyword evidence="1" id="KW-0472">Membrane</keyword>
<gene>
    <name evidence="2" type="ORF">A3J59_04835</name>
</gene>
<feature type="transmembrane region" description="Helical" evidence="1">
    <location>
        <begin position="94"/>
        <end position="117"/>
    </location>
</feature>
<dbReference type="STRING" id="1797542.A3J59_04835"/>
<evidence type="ECO:0000256" key="1">
    <source>
        <dbReference type="SAM" id="Phobius"/>
    </source>
</evidence>
<dbReference type="InterPro" id="IPR043993">
    <property type="entry name" value="T4SS_pilin"/>
</dbReference>
<proteinExistence type="predicted"/>
<dbReference type="AlphaFoldDB" id="A0A1G1YHL8"/>
<dbReference type="Pfam" id="PF18895">
    <property type="entry name" value="T4SS_pilin"/>
    <property type="match status" value="1"/>
</dbReference>
<reference evidence="2 3" key="1">
    <citation type="journal article" date="2016" name="Nat. Commun.">
        <title>Thousands of microbial genomes shed light on interconnected biogeochemical processes in an aquifer system.</title>
        <authorList>
            <person name="Anantharaman K."/>
            <person name="Brown C.T."/>
            <person name="Hug L.A."/>
            <person name="Sharon I."/>
            <person name="Castelle C.J."/>
            <person name="Probst A.J."/>
            <person name="Thomas B.C."/>
            <person name="Singh A."/>
            <person name="Wilkins M.J."/>
            <person name="Karaoz U."/>
            <person name="Brodie E.L."/>
            <person name="Williams K.H."/>
            <person name="Hubbard S.S."/>
            <person name="Banfield J.F."/>
        </authorList>
    </citation>
    <scope>NUCLEOTIDE SEQUENCE [LARGE SCALE GENOMIC DNA]</scope>
</reference>
<evidence type="ECO:0000313" key="3">
    <source>
        <dbReference type="Proteomes" id="UP000177310"/>
    </source>
</evidence>
<accession>A0A1G1YHL8</accession>
<organism evidence="2 3">
    <name type="scientific">Candidatus Buchananbacteria bacterium RIFCSPHIGHO2_02_FULL_56_16</name>
    <dbReference type="NCBI Taxonomy" id="1797542"/>
    <lineage>
        <taxon>Bacteria</taxon>
        <taxon>Candidatus Buchananiibacteriota</taxon>
    </lineage>
</organism>
<dbReference type="EMBL" id="MHIL01000013">
    <property type="protein sequence ID" value="OGY51853.1"/>
    <property type="molecule type" value="Genomic_DNA"/>
</dbReference>
<comment type="caution">
    <text evidence="2">The sequence shown here is derived from an EMBL/GenBank/DDBJ whole genome shotgun (WGS) entry which is preliminary data.</text>
</comment>
<evidence type="ECO:0000313" key="2">
    <source>
        <dbReference type="EMBL" id="OGY51853.1"/>
    </source>
</evidence>